<gene>
    <name evidence="1" type="ORF">RPERSI_LOCUS9120</name>
</gene>
<comment type="caution">
    <text evidence="1">The sequence shown here is derived from an EMBL/GenBank/DDBJ whole genome shotgun (WGS) entry which is preliminary data.</text>
</comment>
<sequence length="799" mass="92297">MDKLVSEIKISYKKNNFITKEEACLKVIESSPRNQYFFLPEAILVNGKQLKFRTLYTLKRNDIIKIGHSTFQYLPAGEYKSYIDPLLMIYNTAYFRKSLENEFKNSQNLSLLFYNLDYFSEAGDYVLIELVKLIQNKYVRDKNIFARYNEDEFTILLIDTNVESAYEVAKEIQSAVETYPIGVSGVNSLVESSKDLLNHAEETCRKAKQYAHKKLQSTFQPHIPSQIPPFPPFSPKENKVLKIDKKWYSILGEELPLIESQHYFMLRKLIPQPKLSSHKIYGNVTAVLPYIRQKVKMWGVDILKAENFANLVNDDDDESSDDESKNESKKLIKKNRLSRFDCIASLFASAESTVVQDIFQTISQFPIALPLLMPNLDNAEKFKVMLPLFTGSAIKWHTSNGSIIENFLFEDSFKLIVAVRIGMNPQGKSTILNQLMVSNYMFTSHSEPRADYGIPHMISGSVEFVWLTKETCGADLYNYVFKSYYEEGRNEIVLLANLHGDALDYPDQIEFLMQLPSCFLVFLMPGHDENQIVEFRNLIGSKKVIFNYVNPENNVGEEDNYTINTNSLMSYETIKEACKMFKDFLDTDFVDPDDPGKFSISTLEIGETLQFAEKIESVKSQEIINFIKQKTCSHIRLEIMQLQKMQSGHDCIQFWEHSPELQELMRLFSSIIILPIRVRRRALAHFEKEISRLSIVESSKLRNDAISKRKELCNANIVYNDQETINNISEEIAMLWEEVDNTSLGIEHFFRELGHMYKVFISDPKKIISVNGLITENISKLPEYYAELLISGHNIELLD</sequence>
<dbReference type="Proteomes" id="UP000789920">
    <property type="component" value="Unassembled WGS sequence"/>
</dbReference>
<accession>A0ACA9NWJ2</accession>
<name>A0ACA9NWJ2_9GLOM</name>
<keyword evidence="2" id="KW-1185">Reference proteome</keyword>
<evidence type="ECO:0000313" key="1">
    <source>
        <dbReference type="EMBL" id="CAG8681088.1"/>
    </source>
</evidence>
<dbReference type="EMBL" id="CAJVQC010016942">
    <property type="protein sequence ID" value="CAG8681088.1"/>
    <property type="molecule type" value="Genomic_DNA"/>
</dbReference>
<evidence type="ECO:0000313" key="2">
    <source>
        <dbReference type="Proteomes" id="UP000789920"/>
    </source>
</evidence>
<organism evidence="1 2">
    <name type="scientific">Racocetra persica</name>
    <dbReference type="NCBI Taxonomy" id="160502"/>
    <lineage>
        <taxon>Eukaryota</taxon>
        <taxon>Fungi</taxon>
        <taxon>Fungi incertae sedis</taxon>
        <taxon>Mucoromycota</taxon>
        <taxon>Glomeromycotina</taxon>
        <taxon>Glomeromycetes</taxon>
        <taxon>Diversisporales</taxon>
        <taxon>Gigasporaceae</taxon>
        <taxon>Racocetra</taxon>
    </lineage>
</organism>
<protein>
    <submittedName>
        <fullName evidence="1">18130_t:CDS:1</fullName>
    </submittedName>
</protein>
<reference evidence="1" key="1">
    <citation type="submission" date="2021-06" db="EMBL/GenBank/DDBJ databases">
        <authorList>
            <person name="Kallberg Y."/>
            <person name="Tangrot J."/>
            <person name="Rosling A."/>
        </authorList>
    </citation>
    <scope>NUCLEOTIDE SEQUENCE</scope>
    <source>
        <strain evidence="1">MA461A</strain>
    </source>
</reference>
<feature type="non-terminal residue" evidence="1">
    <location>
        <position position="799"/>
    </location>
</feature>
<proteinExistence type="predicted"/>